<dbReference type="PANTHER" id="PTHR13353:SF5">
    <property type="entry name" value="TRANSMEMBRANE PROTEIN 19"/>
    <property type="match status" value="1"/>
</dbReference>
<feature type="transmembrane region" description="Helical" evidence="6">
    <location>
        <begin position="5"/>
        <end position="26"/>
    </location>
</feature>
<keyword evidence="3 6" id="KW-0812">Transmembrane</keyword>
<evidence type="ECO:0000256" key="2">
    <source>
        <dbReference type="ARBA" id="ARBA00009012"/>
    </source>
</evidence>
<gene>
    <name evidence="7" type="ORF">Mia14_0955</name>
</gene>
<dbReference type="OrthoDB" id="28948at2157"/>
<dbReference type="AlphaFoldDB" id="A0A218NP28"/>
<evidence type="ECO:0000256" key="3">
    <source>
        <dbReference type="ARBA" id="ARBA00022692"/>
    </source>
</evidence>
<evidence type="ECO:0000256" key="6">
    <source>
        <dbReference type="SAM" id="Phobius"/>
    </source>
</evidence>
<proteinExistence type="inferred from homology"/>
<sequence length="230" mass="25229">MKLNFLTLTPKATVIGLIMGLLIVFLGRGLGLFFFFMMLWFLVLSAIVSFIGKKYKLKRKLFEDTRGIKNVIANGLWPFLLVLAYYFLSSNQFLKYALIFAFIGSVAAITADKFGSEIGVLDGEPIMLLTLKRVKKGTSGAVTWLGISAGILAAFLQSLVMLPWIGYFGSAGISMLWLFVAAILGGLAGTLFDSILGYFEENGKGNKYTSNFFASVFGSIIALTIFLLLF</sequence>
<reference evidence="7 8" key="1">
    <citation type="journal article" date="2017" name="Nat. Commun.">
        <title>'ARMAN' archaea depend on association with euryarchaeal host in culture and in situ.</title>
        <authorList>
            <person name="Golyshina O."/>
            <person name="Toshchakov S."/>
            <person name="Makarova K."/>
            <person name="Gavrilov S."/>
            <person name="Korzhenkov A."/>
            <person name="La Cono V."/>
            <person name="Arcadi E."/>
            <person name="Nechitaylo T."/>
            <person name="Ferrer M."/>
            <person name="Kublanov I."/>
            <person name="Wolf Y."/>
            <person name="Yakimov M."/>
            <person name="Golyshin P."/>
            <person name="Slesarev A."/>
            <person name="Kozyavkin S."/>
        </authorList>
    </citation>
    <scope>NUCLEOTIDE SEQUENCE [LARGE SCALE GENOMIC DNA]</scope>
    <source>
        <strain evidence="7 8">Mia14</strain>
    </source>
</reference>
<dbReference type="KEGG" id="marh:Mia14_0955"/>
<feature type="transmembrane region" description="Helical" evidence="6">
    <location>
        <begin position="71"/>
        <end position="88"/>
    </location>
</feature>
<comment type="subcellular location">
    <subcellularLocation>
        <location evidence="1">Membrane</location>
        <topology evidence="1">Multi-pass membrane protein</topology>
    </subcellularLocation>
</comment>
<evidence type="ECO:0000313" key="8">
    <source>
        <dbReference type="Proteomes" id="UP000197679"/>
    </source>
</evidence>
<accession>A0A218NP28</accession>
<dbReference type="GeneID" id="33314491"/>
<feature type="transmembrane region" description="Helical" evidence="6">
    <location>
        <begin position="32"/>
        <end position="51"/>
    </location>
</feature>
<evidence type="ECO:0000256" key="4">
    <source>
        <dbReference type="ARBA" id="ARBA00022989"/>
    </source>
</evidence>
<keyword evidence="4 6" id="KW-1133">Transmembrane helix</keyword>
<protein>
    <submittedName>
        <fullName evidence="7">Multipass membrane protein</fullName>
    </submittedName>
</protein>
<feature type="transmembrane region" description="Helical" evidence="6">
    <location>
        <begin position="94"/>
        <end position="111"/>
    </location>
</feature>
<dbReference type="PANTHER" id="PTHR13353">
    <property type="entry name" value="TRANSMEMBRANE PROTEIN 19"/>
    <property type="match status" value="1"/>
</dbReference>
<feature type="transmembrane region" description="Helical" evidence="6">
    <location>
        <begin position="177"/>
        <end position="199"/>
    </location>
</feature>
<evidence type="ECO:0000313" key="7">
    <source>
        <dbReference type="EMBL" id="ASI14227.1"/>
    </source>
</evidence>
<organism evidence="7 8">
    <name type="scientific">Candidatus Mancarchaeum acidiphilum</name>
    <dbReference type="NCBI Taxonomy" id="1920749"/>
    <lineage>
        <taxon>Archaea</taxon>
        <taxon>Candidatus Micrarchaeota</taxon>
        <taxon>Candidatus Mancarchaeum</taxon>
    </lineage>
</organism>
<name>A0A218NP28_9ARCH</name>
<dbReference type="GO" id="GO:0016020">
    <property type="term" value="C:membrane"/>
    <property type="evidence" value="ECO:0007669"/>
    <property type="project" value="UniProtKB-SubCell"/>
</dbReference>
<keyword evidence="5 6" id="KW-0472">Membrane</keyword>
<comment type="similarity">
    <text evidence="2">Belongs to the TMEM19 family.</text>
</comment>
<feature type="transmembrane region" description="Helical" evidence="6">
    <location>
        <begin position="211"/>
        <end position="229"/>
    </location>
</feature>
<feature type="transmembrane region" description="Helical" evidence="6">
    <location>
        <begin position="141"/>
        <end position="165"/>
    </location>
</feature>
<dbReference type="Proteomes" id="UP000197679">
    <property type="component" value="Chromosome"/>
</dbReference>
<dbReference type="InterPro" id="IPR002794">
    <property type="entry name" value="DUF92_TMEM19"/>
</dbReference>
<evidence type="ECO:0000256" key="5">
    <source>
        <dbReference type="ARBA" id="ARBA00023136"/>
    </source>
</evidence>
<dbReference type="Pfam" id="PF01940">
    <property type="entry name" value="DUF92"/>
    <property type="match status" value="1"/>
</dbReference>
<evidence type="ECO:0000256" key="1">
    <source>
        <dbReference type="ARBA" id="ARBA00004141"/>
    </source>
</evidence>
<dbReference type="EMBL" id="CP019964">
    <property type="protein sequence ID" value="ASI14227.1"/>
    <property type="molecule type" value="Genomic_DNA"/>
</dbReference>
<dbReference type="RefSeq" id="WP_088820522.1">
    <property type="nucleotide sequence ID" value="NZ_CP019964.1"/>
</dbReference>
<keyword evidence="8" id="KW-1185">Reference proteome</keyword>